<gene>
    <name evidence="1" type="ORF">KJI95_10465</name>
</gene>
<protein>
    <recommendedName>
        <fullName evidence="3">UDP-2,4-diacetamido-2,4,6-trideoxy-beta-L-altropyranose hydrolase</fullName>
    </recommendedName>
</protein>
<dbReference type="RefSeq" id="WP_214507137.1">
    <property type="nucleotide sequence ID" value="NZ_JAHEPS010000003.1"/>
</dbReference>
<dbReference type="Proteomes" id="UP001195903">
    <property type="component" value="Unassembled WGS sequence"/>
</dbReference>
<name>A0ABS5V5Q4_9GAMM</name>
<reference evidence="1 2" key="1">
    <citation type="submission" date="2021-05" db="EMBL/GenBank/DDBJ databases">
        <title>Shewanella sp. JM162201.</title>
        <authorList>
            <person name="Xu S."/>
            <person name="Li A."/>
        </authorList>
    </citation>
    <scope>NUCLEOTIDE SEQUENCE [LARGE SCALE GENOMIC DNA]</scope>
    <source>
        <strain evidence="1 2">JM162201</strain>
    </source>
</reference>
<dbReference type="Gene3D" id="3.40.50.2000">
    <property type="entry name" value="Glycogen Phosphorylase B"/>
    <property type="match status" value="1"/>
</dbReference>
<sequence length="381" mass="41506">MQAKTLVFYGNASATIGSGHVMRLMALADAFQTAGSGKVNLTILFCAKSCPESLKFKLAERGFKWQQAPEQLTAEHLNQFNADVLVIDDYFLTQQEWQAIAQSHALTLALDDAIANHPLPVDAVLNPAPDQQETVYRRRITEPSERASVSNDSHQILSASGVHTTGAALLFLGPRYTLLRREFRETPIPEFAQRQRILITLGGSDVKGLSLPLLAAVTQSLPKVPITLIVGGLTTLDENDIQRANVGGAPLKILRNAENMAEVMAECGLAISAGGGTLGELAAMGVPTLALVCVDNQLPALNSSLEGSWYLARDMRNWQVTEHFDVNAKIDNSLAEITQLLNQLWHNPCKRNNMSQKARQIVDSCGLIELAGKLLNHKKAR</sequence>
<keyword evidence="2" id="KW-1185">Reference proteome</keyword>
<evidence type="ECO:0000313" key="2">
    <source>
        <dbReference type="Proteomes" id="UP001195903"/>
    </source>
</evidence>
<proteinExistence type="predicted"/>
<evidence type="ECO:0008006" key="3">
    <source>
        <dbReference type="Google" id="ProtNLM"/>
    </source>
</evidence>
<evidence type="ECO:0000313" key="1">
    <source>
        <dbReference type="EMBL" id="MBT1444946.1"/>
    </source>
</evidence>
<dbReference type="Gene3D" id="3.40.50.11190">
    <property type="match status" value="1"/>
</dbReference>
<organism evidence="1 2">
    <name type="scientific">Shewanella jiangmenensis</name>
    <dbReference type="NCBI Taxonomy" id="2837387"/>
    <lineage>
        <taxon>Bacteria</taxon>
        <taxon>Pseudomonadati</taxon>
        <taxon>Pseudomonadota</taxon>
        <taxon>Gammaproteobacteria</taxon>
        <taxon>Alteromonadales</taxon>
        <taxon>Shewanellaceae</taxon>
        <taxon>Shewanella</taxon>
    </lineage>
</organism>
<dbReference type="EMBL" id="JAHEPS010000003">
    <property type="protein sequence ID" value="MBT1444946.1"/>
    <property type="molecule type" value="Genomic_DNA"/>
</dbReference>
<dbReference type="SUPFAM" id="SSF53756">
    <property type="entry name" value="UDP-Glycosyltransferase/glycogen phosphorylase"/>
    <property type="match status" value="1"/>
</dbReference>
<comment type="caution">
    <text evidence="1">The sequence shown here is derived from an EMBL/GenBank/DDBJ whole genome shotgun (WGS) entry which is preliminary data.</text>
</comment>
<accession>A0ABS5V5Q4</accession>